<dbReference type="AlphaFoldDB" id="A0A0L6V250"/>
<gene>
    <name evidence="2" type="ORF">VP01_290g3</name>
</gene>
<feature type="transmembrane region" description="Helical" evidence="1">
    <location>
        <begin position="371"/>
        <end position="395"/>
    </location>
</feature>
<evidence type="ECO:0000256" key="1">
    <source>
        <dbReference type="SAM" id="Phobius"/>
    </source>
</evidence>
<comment type="caution">
    <text evidence="2">The sequence shown here is derived from an EMBL/GenBank/DDBJ whole genome shotgun (WGS) entry which is preliminary data.</text>
</comment>
<dbReference type="Proteomes" id="UP000037035">
    <property type="component" value="Unassembled WGS sequence"/>
</dbReference>
<name>A0A0L6V250_9BASI</name>
<keyword evidence="3" id="KW-1185">Reference proteome</keyword>
<evidence type="ECO:0000313" key="3">
    <source>
        <dbReference type="Proteomes" id="UP000037035"/>
    </source>
</evidence>
<sequence length="706" mass="80434">MTVYELELVHEWDPKSIKGASSRGYPLRFRVCFQISKKYSRHRSTRGGAGRFVGWVTWVKELFLLIQRLVAKDEPPAERRLFFLGLQPPSQGSCQVLVPVSRRRVIFFSLCVKLYFAGSREKIEAVITCGTVQVENPKMDPTQGKPEQPLMVGVEIRAVQGDKWVMLREGRGANCCGSGQEESRRIIQAFSNHSQHQEFGEVFFTLNKFHQIKYILSFDSPDYYSHVLHMSCVLLVLGSYYIQGPLLRKRALITNSLKKNLLNCLQLTCSMLQPSYHPNYTSCLNQSGRKVGVTPKALLYFLHVNCRQLSKFLLKCKGLQGPTLRTHTHKSISHYSVSLSIITSLLWGLFLNQPILLPFFSPFRSISCFSVLFIHQINHLGFHLSLGGILLPPLFRRGWLQFQKVQKACFGLNLPHLLPQIQILKYKLPQKTPKYSHHPVSHLLDSSGSAIYHPSGNSTPFHHYHHGNCNLVMDMIEALFPFKFTLSLFLILFCALILTLVHYKKTTPTGCCSYSSCMLPYQPCLTCQLPAVDVLKVPGIFFFYSNHSPKFIQPRFDAHSLCRMHSDCEKKSTYEKMWILNGSLAGACCISTEGKSINLSFLTWKTYQPPRIVSLFRNPTISCILYINFIKLHSLVIFSSPYIPPNPSSLSGSDSVKLIVELTYTRKRIQSATPLYLLISVTLPNPVLDRKEVTYEEQTGYNEIDE</sequence>
<proteinExistence type="predicted"/>
<organism evidence="2 3">
    <name type="scientific">Puccinia sorghi</name>
    <dbReference type="NCBI Taxonomy" id="27349"/>
    <lineage>
        <taxon>Eukaryota</taxon>
        <taxon>Fungi</taxon>
        <taxon>Dikarya</taxon>
        <taxon>Basidiomycota</taxon>
        <taxon>Pucciniomycotina</taxon>
        <taxon>Pucciniomycetes</taxon>
        <taxon>Pucciniales</taxon>
        <taxon>Pucciniaceae</taxon>
        <taxon>Puccinia</taxon>
    </lineage>
</organism>
<protein>
    <submittedName>
        <fullName evidence="2">Uncharacterized protein</fullName>
    </submittedName>
</protein>
<feature type="transmembrane region" description="Helical" evidence="1">
    <location>
        <begin position="223"/>
        <end position="242"/>
    </location>
</feature>
<keyword evidence="1" id="KW-1133">Transmembrane helix</keyword>
<feature type="transmembrane region" description="Helical" evidence="1">
    <location>
        <begin position="332"/>
        <end position="351"/>
    </location>
</feature>
<reference evidence="2 3" key="1">
    <citation type="submission" date="2015-08" db="EMBL/GenBank/DDBJ databases">
        <title>Next Generation Sequencing and Analysis of the Genome of Puccinia sorghi L Schw, the Causal Agent of Maize Common Rust.</title>
        <authorList>
            <person name="Rochi L."/>
            <person name="Burguener G."/>
            <person name="Darino M."/>
            <person name="Turjanski A."/>
            <person name="Kreff E."/>
            <person name="Dieguez M.J."/>
            <person name="Sacco F."/>
        </authorList>
    </citation>
    <scope>NUCLEOTIDE SEQUENCE [LARGE SCALE GENOMIC DNA]</scope>
    <source>
        <strain evidence="2 3">RO10H11247</strain>
    </source>
</reference>
<keyword evidence="1" id="KW-0472">Membrane</keyword>
<dbReference type="VEuPathDB" id="FungiDB:VP01_290g3"/>
<accession>A0A0L6V250</accession>
<dbReference type="EMBL" id="LAVV01007846">
    <property type="protein sequence ID" value="KNZ54577.1"/>
    <property type="molecule type" value="Genomic_DNA"/>
</dbReference>
<keyword evidence="1" id="KW-0812">Transmembrane</keyword>
<evidence type="ECO:0000313" key="2">
    <source>
        <dbReference type="EMBL" id="KNZ54577.1"/>
    </source>
</evidence>
<feature type="transmembrane region" description="Helical" evidence="1">
    <location>
        <begin position="484"/>
        <end position="503"/>
    </location>
</feature>